<sequence>MNQYLLNHITKRTFCIIQKQPIVKPKTIEFDESILKFIRCPISKQNLQYDKEKKALISDKLGIRYDLKNGIAEITPFNASI</sequence>
<evidence type="ECO:0000256" key="2">
    <source>
        <dbReference type="ARBA" id="ARBA00040939"/>
    </source>
</evidence>
<dbReference type="Proteomes" id="UP000009168">
    <property type="component" value="Unassembled WGS sequence"/>
</dbReference>
<evidence type="ECO:0000313" key="4">
    <source>
        <dbReference type="Proteomes" id="UP000009168"/>
    </source>
</evidence>
<keyword evidence="4" id="KW-1185">Reference proteome</keyword>
<dbReference type="AlphaFoldDB" id="W7X8F5"/>
<evidence type="ECO:0000313" key="3">
    <source>
        <dbReference type="EMBL" id="EWS75655.1"/>
    </source>
</evidence>
<accession>W7X8F5</accession>
<dbReference type="Gene3D" id="2.20.25.10">
    <property type="match status" value="1"/>
</dbReference>
<comment type="similarity">
    <text evidence="1">Belongs to the PREY family.</text>
</comment>
<protein>
    <recommendedName>
        <fullName evidence="2">Protein preY, mitochondrial</fullName>
    </recommendedName>
</protein>
<dbReference type="EMBL" id="GG662793">
    <property type="protein sequence ID" value="EWS75655.1"/>
    <property type="molecule type" value="Genomic_DNA"/>
</dbReference>
<gene>
    <name evidence="3" type="ORF">TTHERM_000144959</name>
</gene>
<dbReference type="InterPro" id="IPR005651">
    <property type="entry name" value="Trm112-like"/>
</dbReference>
<dbReference type="InParanoid" id="W7X8F5"/>
<proteinExistence type="inferred from homology"/>
<dbReference type="SUPFAM" id="SSF158997">
    <property type="entry name" value="Trm112p-like"/>
    <property type="match status" value="1"/>
</dbReference>
<dbReference type="RefSeq" id="XP_012651801.1">
    <property type="nucleotide sequence ID" value="XM_012796347.1"/>
</dbReference>
<dbReference type="GeneID" id="24437496"/>
<dbReference type="PANTHER" id="PTHR33505">
    <property type="entry name" value="ZGC:162634"/>
    <property type="match status" value="1"/>
</dbReference>
<dbReference type="Pfam" id="PF03966">
    <property type="entry name" value="Trm112p"/>
    <property type="match status" value="1"/>
</dbReference>
<evidence type="ECO:0000256" key="1">
    <source>
        <dbReference type="ARBA" id="ARBA00038479"/>
    </source>
</evidence>
<dbReference type="KEGG" id="tet:TTHERM_000144959"/>
<organism evidence="3 4">
    <name type="scientific">Tetrahymena thermophila (strain SB210)</name>
    <dbReference type="NCBI Taxonomy" id="312017"/>
    <lineage>
        <taxon>Eukaryota</taxon>
        <taxon>Sar</taxon>
        <taxon>Alveolata</taxon>
        <taxon>Ciliophora</taxon>
        <taxon>Intramacronucleata</taxon>
        <taxon>Oligohymenophorea</taxon>
        <taxon>Hymenostomatida</taxon>
        <taxon>Tetrahymenina</taxon>
        <taxon>Tetrahymenidae</taxon>
        <taxon>Tetrahymena</taxon>
    </lineage>
</organism>
<name>W7X8F5_TETTS</name>
<reference evidence="4" key="1">
    <citation type="journal article" date="2006" name="PLoS Biol.">
        <title>Macronuclear genome sequence of the ciliate Tetrahymena thermophila, a model eukaryote.</title>
        <authorList>
            <person name="Eisen J.A."/>
            <person name="Coyne R.S."/>
            <person name="Wu M."/>
            <person name="Wu D."/>
            <person name="Thiagarajan M."/>
            <person name="Wortman J.R."/>
            <person name="Badger J.H."/>
            <person name="Ren Q."/>
            <person name="Amedeo P."/>
            <person name="Jones K.M."/>
            <person name="Tallon L.J."/>
            <person name="Delcher A.L."/>
            <person name="Salzberg S.L."/>
            <person name="Silva J.C."/>
            <person name="Haas B.J."/>
            <person name="Majoros W.H."/>
            <person name="Farzad M."/>
            <person name="Carlton J.M."/>
            <person name="Smith R.K. Jr."/>
            <person name="Garg J."/>
            <person name="Pearlman R.E."/>
            <person name="Karrer K.M."/>
            <person name="Sun L."/>
            <person name="Manning G."/>
            <person name="Elde N.C."/>
            <person name="Turkewitz A.P."/>
            <person name="Asai D.J."/>
            <person name="Wilkes D.E."/>
            <person name="Wang Y."/>
            <person name="Cai H."/>
            <person name="Collins K."/>
            <person name="Stewart B.A."/>
            <person name="Lee S.R."/>
            <person name="Wilamowska K."/>
            <person name="Weinberg Z."/>
            <person name="Ruzzo W.L."/>
            <person name="Wloga D."/>
            <person name="Gaertig J."/>
            <person name="Frankel J."/>
            <person name="Tsao C.-C."/>
            <person name="Gorovsky M.A."/>
            <person name="Keeling P.J."/>
            <person name="Waller R.F."/>
            <person name="Patron N.J."/>
            <person name="Cherry J.M."/>
            <person name="Stover N.A."/>
            <person name="Krieger C.J."/>
            <person name="del Toro C."/>
            <person name="Ryder H.F."/>
            <person name="Williamson S.C."/>
            <person name="Barbeau R.A."/>
            <person name="Hamilton E.P."/>
            <person name="Orias E."/>
        </authorList>
    </citation>
    <scope>NUCLEOTIDE SEQUENCE [LARGE SCALE GENOMIC DNA]</scope>
    <source>
        <strain evidence="4">SB210</strain>
    </source>
</reference>
<dbReference type="PANTHER" id="PTHR33505:SF4">
    <property type="entry name" value="PROTEIN PREY, MITOCHONDRIAL"/>
    <property type="match status" value="1"/>
</dbReference>
<dbReference type="OrthoDB" id="1884515at2759"/>